<dbReference type="FunFam" id="3.80.30.20:FF:000001">
    <property type="entry name" value="tRNA-2-methylthio-N(6)-dimethylallyladenosine synthase 2"/>
    <property type="match status" value="1"/>
</dbReference>
<dbReference type="PROSITE" id="PS01278">
    <property type="entry name" value="MTTASE_RADICAL"/>
    <property type="match status" value="1"/>
</dbReference>
<dbReference type="InterPro" id="IPR006638">
    <property type="entry name" value="Elp3/MiaA/NifB-like_rSAM"/>
</dbReference>
<evidence type="ECO:0000259" key="8">
    <source>
        <dbReference type="PROSITE" id="PS51918"/>
    </source>
</evidence>
<dbReference type="GO" id="GO:0051539">
    <property type="term" value="F:4 iron, 4 sulfur cluster binding"/>
    <property type="evidence" value="ECO:0007669"/>
    <property type="project" value="UniProtKB-KW"/>
</dbReference>
<comment type="cofactor">
    <cofactor evidence="1">
        <name>[4Fe-4S] cluster</name>
        <dbReference type="ChEBI" id="CHEBI:49883"/>
    </cofactor>
</comment>
<dbReference type="SFLD" id="SFLDG01082">
    <property type="entry name" value="B12-binding_domain_containing"/>
    <property type="match status" value="1"/>
</dbReference>
<dbReference type="InterPro" id="IPR007197">
    <property type="entry name" value="rSAM"/>
</dbReference>
<dbReference type="EMBL" id="PFGC01000034">
    <property type="protein sequence ID" value="PIW36962.1"/>
    <property type="molecule type" value="Genomic_DNA"/>
</dbReference>
<dbReference type="Pfam" id="PF04055">
    <property type="entry name" value="Radical_SAM"/>
    <property type="match status" value="1"/>
</dbReference>
<dbReference type="GO" id="GO:0035597">
    <property type="term" value="F:tRNA-2-methylthio-N(6)-dimethylallyladenosine(37) synthase activity"/>
    <property type="evidence" value="ECO:0007669"/>
    <property type="project" value="TreeGrafter"/>
</dbReference>
<evidence type="ECO:0000256" key="2">
    <source>
        <dbReference type="ARBA" id="ARBA00022485"/>
    </source>
</evidence>
<name>A0A2M7H402_9BACT</name>
<dbReference type="PROSITE" id="PS51918">
    <property type="entry name" value="RADICAL_SAM"/>
    <property type="match status" value="1"/>
</dbReference>
<evidence type="ECO:0000313" key="10">
    <source>
        <dbReference type="Proteomes" id="UP000230292"/>
    </source>
</evidence>
<dbReference type="Proteomes" id="UP000230292">
    <property type="component" value="Unassembled WGS sequence"/>
</dbReference>
<dbReference type="PANTHER" id="PTHR43020">
    <property type="entry name" value="CDK5 REGULATORY SUBUNIT-ASSOCIATED PROTEIN 1"/>
    <property type="match status" value="1"/>
</dbReference>
<organism evidence="9 10">
    <name type="scientific">Candidatus Kerfeldbacteria bacterium CG15_BIG_FIL_POST_REV_8_21_14_020_45_12</name>
    <dbReference type="NCBI Taxonomy" id="2014247"/>
    <lineage>
        <taxon>Bacteria</taxon>
        <taxon>Candidatus Kerfeldiibacteriota</taxon>
    </lineage>
</organism>
<dbReference type="GO" id="GO:0046872">
    <property type="term" value="F:metal ion binding"/>
    <property type="evidence" value="ECO:0007669"/>
    <property type="project" value="UniProtKB-KW"/>
</dbReference>
<dbReference type="InterPro" id="IPR058240">
    <property type="entry name" value="rSAM_sf"/>
</dbReference>
<dbReference type="NCBIfam" id="TIGR00089">
    <property type="entry name" value="MiaB/RimO family radical SAM methylthiotransferase"/>
    <property type="match status" value="1"/>
</dbReference>
<evidence type="ECO:0000256" key="1">
    <source>
        <dbReference type="ARBA" id="ARBA00001966"/>
    </source>
</evidence>
<dbReference type="GO" id="GO:0005829">
    <property type="term" value="C:cytosol"/>
    <property type="evidence" value="ECO:0007669"/>
    <property type="project" value="TreeGrafter"/>
</dbReference>
<evidence type="ECO:0000256" key="4">
    <source>
        <dbReference type="ARBA" id="ARBA00022691"/>
    </source>
</evidence>
<dbReference type="InterPro" id="IPR023404">
    <property type="entry name" value="rSAM_horseshoe"/>
</dbReference>
<comment type="caution">
    <text evidence="9">The sequence shown here is derived from an EMBL/GenBank/DDBJ whole genome shotgun (WGS) entry which is preliminary data.</text>
</comment>
<keyword evidence="5" id="KW-0479">Metal-binding</keyword>
<keyword evidence="7" id="KW-0411">Iron-sulfur</keyword>
<proteinExistence type="predicted"/>
<evidence type="ECO:0000313" key="9">
    <source>
        <dbReference type="EMBL" id="PIW36962.1"/>
    </source>
</evidence>
<keyword evidence="6" id="KW-0408">Iron</keyword>
<dbReference type="CDD" id="cd01335">
    <property type="entry name" value="Radical_SAM"/>
    <property type="match status" value="1"/>
</dbReference>
<feature type="non-terminal residue" evidence="9">
    <location>
        <position position="1"/>
    </location>
</feature>
<evidence type="ECO:0000256" key="5">
    <source>
        <dbReference type="ARBA" id="ARBA00022723"/>
    </source>
</evidence>
<dbReference type="Gene3D" id="3.80.30.20">
    <property type="entry name" value="tm_1862 like domain"/>
    <property type="match status" value="1"/>
</dbReference>
<protein>
    <recommendedName>
        <fullName evidence="8">Radical SAM core domain-containing protein</fullName>
    </recommendedName>
</protein>
<evidence type="ECO:0000256" key="3">
    <source>
        <dbReference type="ARBA" id="ARBA00022679"/>
    </source>
</evidence>
<dbReference type="InterPro" id="IPR005839">
    <property type="entry name" value="Methylthiotransferase"/>
</dbReference>
<evidence type="ECO:0000256" key="6">
    <source>
        <dbReference type="ARBA" id="ARBA00023004"/>
    </source>
</evidence>
<dbReference type="AlphaFoldDB" id="A0A2M7H402"/>
<dbReference type="PANTHER" id="PTHR43020:SF2">
    <property type="entry name" value="MITOCHONDRIAL TRNA METHYLTHIOTRANSFERASE CDK5RAP1"/>
    <property type="match status" value="1"/>
</dbReference>
<keyword evidence="2" id="KW-0004">4Fe-4S</keyword>
<accession>A0A2M7H402</accession>
<dbReference type="SFLD" id="SFLDS00029">
    <property type="entry name" value="Radical_SAM"/>
    <property type="match status" value="1"/>
</dbReference>
<sequence length="329" mass="37115">VYGLGKVIKELQDKKKKIPFTVMSGCMVGSGMGERKRYDIEELRKKTPWVNLYIAPSQTSQLAELLHESGVLSDWAKQKVGKKAGKTKNGIITSALVNVSHGCDNFCTFCVVPYARGREVSRPEEEILKEIKHLILRGAKEVTLCGQNVNSWGLTVAKKFKTRTGSAQKLPFADLLRKICEIEGLEKINFISSNPFDFTQDLIDATQNPKVANYLHIAVQSGNNEVLKNMGRRHTVEEFVALIDRLKKARPGVEIGTDIIVGFPGETREQFMDTVKLFEKVFFNVAFISIYSGRKGTAAYKNLVDDVSLKEKKWRHAYLTNVWKKTKKK</sequence>
<dbReference type="InterPro" id="IPR020612">
    <property type="entry name" value="Methylthiotransferase_CS"/>
</dbReference>
<dbReference type="SMART" id="SM00729">
    <property type="entry name" value="Elp3"/>
    <property type="match status" value="1"/>
</dbReference>
<gene>
    <name evidence="9" type="ORF">COW24_02615</name>
</gene>
<dbReference type="SUPFAM" id="SSF102114">
    <property type="entry name" value="Radical SAM enzymes"/>
    <property type="match status" value="1"/>
</dbReference>
<keyword evidence="3" id="KW-0808">Transferase</keyword>
<reference evidence="9 10" key="1">
    <citation type="submission" date="2017-09" db="EMBL/GenBank/DDBJ databases">
        <title>Depth-based differentiation of microbial function through sediment-hosted aquifers and enrichment of novel symbionts in the deep terrestrial subsurface.</title>
        <authorList>
            <person name="Probst A.J."/>
            <person name="Ladd B."/>
            <person name="Jarett J.K."/>
            <person name="Geller-Mcgrath D.E."/>
            <person name="Sieber C.M."/>
            <person name="Emerson J.B."/>
            <person name="Anantharaman K."/>
            <person name="Thomas B.C."/>
            <person name="Malmstrom R."/>
            <person name="Stieglmeier M."/>
            <person name="Klingl A."/>
            <person name="Woyke T."/>
            <person name="Ryan C.M."/>
            <person name="Banfield J.F."/>
        </authorList>
    </citation>
    <scope>NUCLEOTIDE SEQUENCE [LARGE SCALE GENOMIC DNA]</scope>
    <source>
        <strain evidence="9">CG15_BIG_FIL_POST_REV_8_21_14_020_45_12</strain>
    </source>
</reference>
<evidence type="ECO:0000256" key="7">
    <source>
        <dbReference type="ARBA" id="ARBA00023014"/>
    </source>
</evidence>
<keyword evidence="4" id="KW-0949">S-adenosyl-L-methionine</keyword>
<feature type="domain" description="Radical SAM core" evidence="8">
    <location>
        <begin position="89"/>
        <end position="329"/>
    </location>
</feature>